<dbReference type="Pfam" id="PF14223">
    <property type="entry name" value="Retrotran_gag_2"/>
    <property type="match status" value="1"/>
</dbReference>
<keyword evidence="6" id="KW-0175">Coiled coil</keyword>
<dbReference type="SUPFAM" id="SSF53098">
    <property type="entry name" value="Ribonuclease H-like"/>
    <property type="match status" value="1"/>
</dbReference>
<dbReference type="SUPFAM" id="SSF57756">
    <property type="entry name" value="Retrovirus zinc finger-like domains"/>
    <property type="match status" value="1"/>
</dbReference>
<sequence>MADASDYHRPHVPKFDGHYEHWEMLMENLIRSKELWELIEIGVTTAPENATADQIQAAVASKLKDLKVKNYLFQSIDRSILETIHDRDTSRSIWEAMRRKYQGSTKVKRAHLQALRREFEVLAMKEEESVNDYFARTLAIANKMSAQGMEHTAIVEKILRSMPPKFNYVVCSIEQSNDVTTLSIDELQSSLIVQEQRMKAQDSHSEEHALKVSNPGRGVGRGRVRNYTNASRGHGRRIQNKENVECFKCHKLGHYQSECPNWEGNDANYAEFNQYEEVLLMAKTDSNQHKYENETWFLDSGCSNHMVGHKDWMFEFDETYSDSVKLGDDSRMAVKGKGNVKLCINGVVHVISNVYFVPGLKTNLLSIGQLQQKQITVIFKNDMCKVYHDDKGLLFTTEMTNNMMYIVSATVISPMCLRTAKQESTLLWHNRFAHFSFKGLNALAKKQMVRGLPELEELEENCVDCLSGKQHRGTIPKQAKWRASTKLELIHSDICGPINPSSNGGNRYFITFTDDYSRMTWVYVMKEKSSAFEVFKVFKAMVEKETGTSIVCLRSDRGGEYTSNVFNEFCREEGIKRQLTAAYTPQQNGVSERKNRTLLNMVRSMISARNMPKQIWPEAVIWATHVINRSPTLSVKDMTPQEAWSEKKPVVHYFKTFGCLAHVHINDANRKKLDSKSKSCVLLGVSEESKAYKLYDPISKKIIISRDVVFEELKTWNWDNSERKTISNNEWEQSESIEGLGENVDMTENLNDEIENTLTDEEEVVVDKTTSESDNEVVPTRSLTRIRRPSVKLTDYVTGREAEEDEDLNNFAIFKTDEDPTSYDEAAKSEIWRQAMNVEIESIKKNDTWELTSLPAGSKPIDYGEVFAPVARWDTIRTVLSIAANNRWYVYQLDVKSAFLHGELSEDIYVAQPLGYDNGDKNMVYKLKKALYGLRQAPRAWYNKVETYFLFETFEKCPYEHTLFVKHGAKNEILIVSLYVDDLIVTGNDLGMIEKFKSSMKKKFDMTDLGKMRYFLGVEVSQDHKGIFISQQKYANEILTRFGMENCNKVCNPIVPGCKLVKNERGQSTDATMYKQMVECLMYLLATRPDLAYSVCLVARFMERPTEIHVAAVKRIMRYLKGTLGFGVLYKAGCNNNLNLKGWSDSDYVGDLDDRKSTIGYVFMLGSAAILWSSKKQPIVTLSTTEAEYVSAASCACQGLWLRNVLNFLQLKQEKCTLIHCDNNSSIKLSKNPIMHGRCKHIDVRFHFLRDLTKDGIVELVHCKSENQIADILTKPLKLETFCRLREGLGMCNDCDSNSVN</sequence>
<dbReference type="InterPro" id="IPR001584">
    <property type="entry name" value="Integrase_cat-core"/>
</dbReference>
<proteinExistence type="predicted"/>
<dbReference type="InterPro" id="IPR036875">
    <property type="entry name" value="Znf_CCHC_sf"/>
</dbReference>
<dbReference type="InterPro" id="IPR039537">
    <property type="entry name" value="Retrotran_Ty1/copia-like"/>
</dbReference>
<feature type="domain" description="Integrase catalytic" evidence="9">
    <location>
        <begin position="472"/>
        <end position="648"/>
    </location>
</feature>
<keyword evidence="4" id="KW-0378">Hydrolase</keyword>
<dbReference type="InterPro" id="IPR025724">
    <property type="entry name" value="GAG-pre-integrase_dom"/>
</dbReference>
<evidence type="ECO:0000256" key="3">
    <source>
        <dbReference type="ARBA" id="ARBA00022750"/>
    </source>
</evidence>
<dbReference type="GO" id="GO:0003676">
    <property type="term" value="F:nucleic acid binding"/>
    <property type="evidence" value="ECO:0007669"/>
    <property type="project" value="InterPro"/>
</dbReference>
<dbReference type="InterPro" id="IPR036397">
    <property type="entry name" value="RNaseH_sf"/>
</dbReference>
<dbReference type="InterPro" id="IPR043502">
    <property type="entry name" value="DNA/RNA_pol_sf"/>
</dbReference>
<dbReference type="InterPro" id="IPR054722">
    <property type="entry name" value="PolX-like_BBD"/>
</dbReference>
<reference evidence="11" key="1">
    <citation type="journal article" date="2017" name="Front. Plant Sci.">
        <title>Climate Clever Clovers: New Paradigm to Reduce the Environmental Footprint of Ruminants by Breeding Low Methanogenic Forages Utilizing Haplotype Variation.</title>
        <authorList>
            <person name="Kaur P."/>
            <person name="Appels R."/>
            <person name="Bayer P.E."/>
            <person name="Keeble-Gagnere G."/>
            <person name="Wang J."/>
            <person name="Hirakawa H."/>
            <person name="Shirasawa K."/>
            <person name="Vercoe P."/>
            <person name="Stefanova K."/>
            <person name="Durmic Z."/>
            <person name="Nichols P."/>
            <person name="Revell C."/>
            <person name="Isobe S.N."/>
            <person name="Edwards D."/>
            <person name="Erskine W."/>
        </authorList>
    </citation>
    <scope>NUCLEOTIDE SEQUENCE [LARGE SCALE GENOMIC DNA]</scope>
    <source>
        <strain evidence="11">cv. Daliak</strain>
    </source>
</reference>
<dbReference type="GO" id="GO:0015074">
    <property type="term" value="P:DNA integration"/>
    <property type="evidence" value="ECO:0007669"/>
    <property type="project" value="InterPro"/>
</dbReference>
<gene>
    <name evidence="10" type="ORF">TSUD_246510</name>
</gene>
<dbReference type="Pfam" id="PF22936">
    <property type="entry name" value="Pol_BBD"/>
    <property type="match status" value="1"/>
</dbReference>
<name>A0A2Z6NJS7_TRISU</name>
<keyword evidence="11" id="KW-1185">Reference proteome</keyword>
<dbReference type="Pfam" id="PF07727">
    <property type="entry name" value="RVT_2"/>
    <property type="match status" value="1"/>
</dbReference>
<keyword evidence="2" id="KW-0479">Metal-binding</keyword>
<dbReference type="PANTHER" id="PTHR42648">
    <property type="entry name" value="TRANSPOSASE, PUTATIVE-RELATED"/>
    <property type="match status" value="1"/>
</dbReference>
<dbReference type="SUPFAM" id="SSF56672">
    <property type="entry name" value="DNA/RNA polymerases"/>
    <property type="match status" value="1"/>
</dbReference>
<accession>A0A2Z6NJS7</accession>
<dbReference type="OrthoDB" id="2013098at2759"/>
<dbReference type="Pfam" id="PF00665">
    <property type="entry name" value="rve"/>
    <property type="match status" value="1"/>
</dbReference>
<feature type="domain" description="CCHC-type" evidence="8">
    <location>
        <begin position="246"/>
        <end position="261"/>
    </location>
</feature>
<evidence type="ECO:0000313" key="10">
    <source>
        <dbReference type="EMBL" id="GAU44758.1"/>
    </source>
</evidence>
<evidence type="ECO:0000259" key="9">
    <source>
        <dbReference type="PROSITE" id="PS50994"/>
    </source>
</evidence>
<dbReference type="PROSITE" id="PS50994">
    <property type="entry name" value="INTEGRASE"/>
    <property type="match status" value="1"/>
</dbReference>
<keyword evidence="5" id="KW-0863">Zinc-finger</keyword>
<dbReference type="Gene3D" id="3.30.420.10">
    <property type="entry name" value="Ribonuclease H-like superfamily/Ribonuclease H"/>
    <property type="match status" value="1"/>
</dbReference>
<dbReference type="InterPro" id="IPR013103">
    <property type="entry name" value="RVT_2"/>
</dbReference>
<evidence type="ECO:0008006" key="12">
    <source>
        <dbReference type="Google" id="ProtNLM"/>
    </source>
</evidence>
<organism evidence="10 11">
    <name type="scientific">Trifolium subterraneum</name>
    <name type="common">Subterranean clover</name>
    <dbReference type="NCBI Taxonomy" id="3900"/>
    <lineage>
        <taxon>Eukaryota</taxon>
        <taxon>Viridiplantae</taxon>
        <taxon>Streptophyta</taxon>
        <taxon>Embryophyta</taxon>
        <taxon>Tracheophyta</taxon>
        <taxon>Spermatophyta</taxon>
        <taxon>Magnoliopsida</taxon>
        <taxon>eudicotyledons</taxon>
        <taxon>Gunneridae</taxon>
        <taxon>Pentapetalae</taxon>
        <taxon>rosids</taxon>
        <taxon>fabids</taxon>
        <taxon>Fabales</taxon>
        <taxon>Fabaceae</taxon>
        <taxon>Papilionoideae</taxon>
        <taxon>50 kb inversion clade</taxon>
        <taxon>NPAAA clade</taxon>
        <taxon>Hologalegina</taxon>
        <taxon>IRL clade</taxon>
        <taxon>Trifolieae</taxon>
        <taxon>Trifolium</taxon>
    </lineage>
</organism>
<dbReference type="GO" id="GO:0008270">
    <property type="term" value="F:zinc ion binding"/>
    <property type="evidence" value="ECO:0007669"/>
    <property type="project" value="UniProtKB-KW"/>
</dbReference>
<dbReference type="PROSITE" id="PS50158">
    <property type="entry name" value="ZF_CCHC"/>
    <property type="match status" value="1"/>
</dbReference>
<dbReference type="InterPro" id="IPR001878">
    <property type="entry name" value="Znf_CCHC"/>
</dbReference>
<dbReference type="SMART" id="SM00343">
    <property type="entry name" value="ZnF_C2HC"/>
    <property type="match status" value="1"/>
</dbReference>
<dbReference type="CDD" id="cd09272">
    <property type="entry name" value="RNase_HI_RT_Ty1"/>
    <property type="match status" value="1"/>
</dbReference>
<dbReference type="InterPro" id="IPR012337">
    <property type="entry name" value="RNaseH-like_sf"/>
</dbReference>
<dbReference type="InterPro" id="IPR057670">
    <property type="entry name" value="SH3_retrovirus"/>
</dbReference>
<evidence type="ECO:0000256" key="6">
    <source>
        <dbReference type="SAM" id="Coils"/>
    </source>
</evidence>
<dbReference type="Proteomes" id="UP000242715">
    <property type="component" value="Unassembled WGS sequence"/>
</dbReference>
<dbReference type="Pfam" id="PF25597">
    <property type="entry name" value="SH3_retrovirus"/>
    <property type="match status" value="1"/>
</dbReference>
<evidence type="ECO:0000259" key="8">
    <source>
        <dbReference type="PROSITE" id="PS50158"/>
    </source>
</evidence>
<feature type="coiled-coil region" evidence="6">
    <location>
        <begin position="737"/>
        <end position="764"/>
    </location>
</feature>
<evidence type="ECO:0000313" key="11">
    <source>
        <dbReference type="Proteomes" id="UP000242715"/>
    </source>
</evidence>
<keyword evidence="1" id="KW-0645">Protease</keyword>
<evidence type="ECO:0000256" key="2">
    <source>
        <dbReference type="ARBA" id="ARBA00022723"/>
    </source>
</evidence>
<dbReference type="GO" id="GO:0004190">
    <property type="term" value="F:aspartic-type endopeptidase activity"/>
    <property type="evidence" value="ECO:0007669"/>
    <property type="project" value="UniProtKB-KW"/>
</dbReference>
<evidence type="ECO:0000256" key="1">
    <source>
        <dbReference type="ARBA" id="ARBA00022670"/>
    </source>
</evidence>
<evidence type="ECO:0000256" key="7">
    <source>
        <dbReference type="SAM" id="MobiDB-lite"/>
    </source>
</evidence>
<dbReference type="EMBL" id="DF974069">
    <property type="protein sequence ID" value="GAU44758.1"/>
    <property type="molecule type" value="Genomic_DNA"/>
</dbReference>
<evidence type="ECO:0000256" key="4">
    <source>
        <dbReference type="ARBA" id="ARBA00022801"/>
    </source>
</evidence>
<dbReference type="PANTHER" id="PTHR42648:SF18">
    <property type="entry name" value="RETROTRANSPOSON, UNCLASSIFIED-LIKE PROTEIN"/>
    <property type="match status" value="1"/>
</dbReference>
<feature type="region of interest" description="Disordered" evidence="7">
    <location>
        <begin position="202"/>
        <end position="235"/>
    </location>
</feature>
<dbReference type="GO" id="GO:0006508">
    <property type="term" value="P:proteolysis"/>
    <property type="evidence" value="ECO:0007669"/>
    <property type="project" value="UniProtKB-KW"/>
</dbReference>
<evidence type="ECO:0000256" key="5">
    <source>
        <dbReference type="PROSITE-ProRule" id="PRU00047"/>
    </source>
</evidence>
<keyword evidence="5" id="KW-0862">Zinc</keyword>
<dbReference type="Pfam" id="PF13976">
    <property type="entry name" value="gag_pre-integrs"/>
    <property type="match status" value="1"/>
</dbReference>
<keyword evidence="3" id="KW-0064">Aspartyl protease</keyword>
<protein>
    <recommendedName>
        <fullName evidence="12">Copia-type polyprotein</fullName>
    </recommendedName>
</protein>